<sequence>MKRRSVVWNKKKRGRKKSMWCGKVRVLRKKKYVVWKSESSKEEEEGCDVEDEETFTHQESLLFLTTLNLRLDGLQEFSQTLLSYL</sequence>
<name>A0AAE1QBL6_9EUCA</name>
<reference evidence="1" key="1">
    <citation type="submission" date="2023-11" db="EMBL/GenBank/DDBJ databases">
        <title>Genome assemblies of two species of porcelain crab, Petrolisthes cinctipes and Petrolisthes manimaculis (Anomura: Porcellanidae).</title>
        <authorList>
            <person name="Angst P."/>
        </authorList>
    </citation>
    <scope>NUCLEOTIDE SEQUENCE</scope>
    <source>
        <strain evidence="1">PB745_02</strain>
        <tissue evidence="1">Gill</tissue>
    </source>
</reference>
<dbReference type="Proteomes" id="UP001292094">
    <property type="component" value="Unassembled WGS sequence"/>
</dbReference>
<proteinExistence type="predicted"/>
<evidence type="ECO:0000313" key="1">
    <source>
        <dbReference type="EMBL" id="KAK4323185.1"/>
    </source>
</evidence>
<accession>A0AAE1QBL6</accession>
<evidence type="ECO:0000313" key="2">
    <source>
        <dbReference type="Proteomes" id="UP001292094"/>
    </source>
</evidence>
<keyword evidence="2" id="KW-1185">Reference proteome</keyword>
<gene>
    <name evidence="1" type="ORF">Pmani_006133</name>
</gene>
<protein>
    <submittedName>
        <fullName evidence="1">Uncharacterized protein</fullName>
    </submittedName>
</protein>
<dbReference type="AlphaFoldDB" id="A0AAE1QBL6"/>
<comment type="caution">
    <text evidence="1">The sequence shown here is derived from an EMBL/GenBank/DDBJ whole genome shotgun (WGS) entry which is preliminary data.</text>
</comment>
<dbReference type="EMBL" id="JAWZYT010000466">
    <property type="protein sequence ID" value="KAK4323185.1"/>
    <property type="molecule type" value="Genomic_DNA"/>
</dbReference>
<organism evidence="1 2">
    <name type="scientific">Petrolisthes manimaculis</name>
    <dbReference type="NCBI Taxonomy" id="1843537"/>
    <lineage>
        <taxon>Eukaryota</taxon>
        <taxon>Metazoa</taxon>
        <taxon>Ecdysozoa</taxon>
        <taxon>Arthropoda</taxon>
        <taxon>Crustacea</taxon>
        <taxon>Multicrustacea</taxon>
        <taxon>Malacostraca</taxon>
        <taxon>Eumalacostraca</taxon>
        <taxon>Eucarida</taxon>
        <taxon>Decapoda</taxon>
        <taxon>Pleocyemata</taxon>
        <taxon>Anomura</taxon>
        <taxon>Galatheoidea</taxon>
        <taxon>Porcellanidae</taxon>
        <taxon>Petrolisthes</taxon>
    </lineage>
</organism>